<keyword evidence="1" id="KW-0812">Transmembrane</keyword>
<evidence type="ECO:0000256" key="1">
    <source>
        <dbReference type="SAM" id="Phobius"/>
    </source>
</evidence>
<keyword evidence="3" id="KW-1185">Reference proteome</keyword>
<feature type="transmembrane region" description="Helical" evidence="1">
    <location>
        <begin position="12"/>
        <end position="34"/>
    </location>
</feature>
<reference evidence="2" key="1">
    <citation type="thesis" date="2020" institute="ProQuest LLC" country="789 East Eisenhower Parkway, Ann Arbor, MI, USA">
        <title>Comparative Genomics and Chromosome Evolution.</title>
        <authorList>
            <person name="Mudd A.B."/>
        </authorList>
    </citation>
    <scope>NUCLEOTIDE SEQUENCE</scope>
    <source>
        <strain evidence="2">237g6f4</strain>
        <tissue evidence="2">Blood</tissue>
    </source>
</reference>
<dbReference type="Proteomes" id="UP000824782">
    <property type="component" value="Unassembled WGS sequence"/>
</dbReference>
<organism evidence="2 3">
    <name type="scientific">Engystomops pustulosus</name>
    <name type="common">Tungara frog</name>
    <name type="synonym">Physalaemus pustulosus</name>
    <dbReference type="NCBI Taxonomy" id="76066"/>
    <lineage>
        <taxon>Eukaryota</taxon>
        <taxon>Metazoa</taxon>
        <taxon>Chordata</taxon>
        <taxon>Craniata</taxon>
        <taxon>Vertebrata</taxon>
        <taxon>Euteleostomi</taxon>
        <taxon>Amphibia</taxon>
        <taxon>Batrachia</taxon>
        <taxon>Anura</taxon>
        <taxon>Neobatrachia</taxon>
        <taxon>Hyloidea</taxon>
        <taxon>Leptodactylidae</taxon>
        <taxon>Leiuperinae</taxon>
        <taxon>Engystomops</taxon>
    </lineage>
</organism>
<proteinExistence type="predicted"/>
<protein>
    <recommendedName>
        <fullName evidence="4">Movement protein</fullName>
    </recommendedName>
</protein>
<sequence>MSETGPPLEAPFILLVISSLCLLTAPYIWLVLYLRLIIQSIYTGTSLEHITRGEPSLKKNQPGRGLW</sequence>
<dbReference type="EMBL" id="WNYA01000887">
    <property type="protein sequence ID" value="KAG8546939.1"/>
    <property type="molecule type" value="Genomic_DNA"/>
</dbReference>
<evidence type="ECO:0000313" key="3">
    <source>
        <dbReference type="Proteomes" id="UP000824782"/>
    </source>
</evidence>
<name>A0AAV6ZBT5_ENGPU</name>
<evidence type="ECO:0008006" key="4">
    <source>
        <dbReference type="Google" id="ProtNLM"/>
    </source>
</evidence>
<comment type="caution">
    <text evidence="2">The sequence shown here is derived from an EMBL/GenBank/DDBJ whole genome shotgun (WGS) entry which is preliminary data.</text>
</comment>
<evidence type="ECO:0000313" key="2">
    <source>
        <dbReference type="EMBL" id="KAG8546939.1"/>
    </source>
</evidence>
<dbReference type="AlphaFoldDB" id="A0AAV6ZBT5"/>
<accession>A0AAV6ZBT5</accession>
<keyword evidence="1" id="KW-0472">Membrane</keyword>
<keyword evidence="1" id="KW-1133">Transmembrane helix</keyword>
<gene>
    <name evidence="2" type="ORF">GDO81_029475</name>
</gene>